<dbReference type="EMBL" id="KB320577">
    <property type="protein sequence ID" value="ELW68233.1"/>
    <property type="molecule type" value="Genomic_DNA"/>
</dbReference>
<dbReference type="Pfam" id="PF17218">
    <property type="entry name" value="CBX7_C"/>
    <property type="match status" value="1"/>
</dbReference>
<feature type="compositionally biased region" description="Basic and acidic residues" evidence="1">
    <location>
        <begin position="290"/>
        <end position="315"/>
    </location>
</feature>
<dbReference type="InterPro" id="IPR043531">
    <property type="entry name" value="CBX4"/>
</dbReference>
<sequence>RYNTWEPEENILDPRLLIAFQNSASDRIHLPGAVGSSFCDPAQEPLPPGVEAGLGVSAQVQTTEVVELDPPAVTVPTFARRSNVLTGLQDSSADNRAKLELGTQGKGQGHQYELNSKKHHQYQPHSKERAGKPPPPGKPGKYYYQLNSKKHHPYQPDPKMYDLQYQAGHKEAPSPTCPDLGAKSHPPDKWAHSAGAKGYLGAVKPLASATGAPGKGAEKGPPNGLAPAPKEAVTGNGIGGKMKIVKNKNKNGRIVIVMSKYMENGMQAVKIKSAEAAAGEARSPSHKKRAAEERHPPADRTFKKAASPEEKKATAAEKPPAEAQDEPAEPLSEFKPFFGNIIITDVTANCLTVTFKEYVTV</sequence>
<dbReference type="GO" id="GO:0035102">
    <property type="term" value="C:PRC1 complex"/>
    <property type="evidence" value="ECO:0007669"/>
    <property type="project" value="TreeGrafter"/>
</dbReference>
<feature type="non-terminal residue" evidence="2">
    <location>
        <position position="1"/>
    </location>
</feature>
<reference evidence="3" key="1">
    <citation type="submission" date="2012-07" db="EMBL/GenBank/DDBJ databases">
        <title>Genome of the Chinese tree shrew, a rising model animal genetically related to primates.</title>
        <authorList>
            <person name="Zhang G."/>
            <person name="Fan Y."/>
            <person name="Yao Y."/>
            <person name="Huang Z."/>
        </authorList>
    </citation>
    <scope>NUCLEOTIDE SEQUENCE [LARGE SCALE GENOMIC DNA]</scope>
</reference>
<reference evidence="3" key="2">
    <citation type="journal article" date="2013" name="Nat. Commun.">
        <title>Genome of the Chinese tree shrew.</title>
        <authorList>
            <person name="Fan Y."/>
            <person name="Huang Z.Y."/>
            <person name="Cao C.C."/>
            <person name="Chen C.S."/>
            <person name="Chen Y.X."/>
            <person name="Fan D.D."/>
            <person name="He J."/>
            <person name="Hou H.L."/>
            <person name="Hu L."/>
            <person name="Hu X.T."/>
            <person name="Jiang X.T."/>
            <person name="Lai R."/>
            <person name="Lang Y.S."/>
            <person name="Liang B."/>
            <person name="Liao S.G."/>
            <person name="Mu D."/>
            <person name="Ma Y.Y."/>
            <person name="Niu Y.Y."/>
            <person name="Sun X.Q."/>
            <person name="Xia J.Q."/>
            <person name="Xiao J."/>
            <person name="Xiong Z.Q."/>
            <person name="Xu L."/>
            <person name="Yang L."/>
            <person name="Zhang Y."/>
            <person name="Zhao W."/>
            <person name="Zhao X.D."/>
            <person name="Zheng Y.T."/>
            <person name="Zhou J.M."/>
            <person name="Zhu Y.B."/>
            <person name="Zhang G.J."/>
            <person name="Wang J."/>
            <person name="Yao Y.G."/>
        </authorList>
    </citation>
    <scope>NUCLEOTIDE SEQUENCE [LARGE SCALE GENOMIC DNA]</scope>
</reference>
<organism evidence="2 3">
    <name type="scientific">Tupaia chinensis</name>
    <name type="common">Chinese tree shrew</name>
    <name type="synonym">Tupaia belangeri chinensis</name>
    <dbReference type="NCBI Taxonomy" id="246437"/>
    <lineage>
        <taxon>Eukaryota</taxon>
        <taxon>Metazoa</taxon>
        <taxon>Chordata</taxon>
        <taxon>Craniata</taxon>
        <taxon>Vertebrata</taxon>
        <taxon>Euteleostomi</taxon>
        <taxon>Mammalia</taxon>
        <taxon>Eutheria</taxon>
        <taxon>Euarchontoglires</taxon>
        <taxon>Scandentia</taxon>
        <taxon>Tupaiidae</taxon>
        <taxon>Tupaia</taxon>
    </lineage>
</organism>
<dbReference type="Proteomes" id="UP000011518">
    <property type="component" value="Unassembled WGS sequence"/>
</dbReference>
<evidence type="ECO:0000256" key="1">
    <source>
        <dbReference type="SAM" id="MobiDB-lite"/>
    </source>
</evidence>
<dbReference type="GO" id="GO:0032183">
    <property type="term" value="F:SUMO binding"/>
    <property type="evidence" value="ECO:0007669"/>
    <property type="project" value="TreeGrafter"/>
</dbReference>
<proteinExistence type="predicted"/>
<keyword evidence="3" id="KW-1185">Reference proteome</keyword>
<dbReference type="GO" id="GO:0016874">
    <property type="term" value="F:ligase activity"/>
    <property type="evidence" value="ECO:0007669"/>
    <property type="project" value="UniProtKB-KW"/>
</dbReference>
<dbReference type="GO" id="GO:0016925">
    <property type="term" value="P:protein sumoylation"/>
    <property type="evidence" value="ECO:0007669"/>
    <property type="project" value="TreeGrafter"/>
</dbReference>
<dbReference type="InParanoid" id="L9KZU6"/>
<feature type="region of interest" description="Disordered" evidence="1">
    <location>
        <begin position="210"/>
        <end position="237"/>
    </location>
</feature>
<dbReference type="InterPro" id="IPR033773">
    <property type="entry name" value="CBX7_C"/>
</dbReference>
<evidence type="ECO:0000313" key="2">
    <source>
        <dbReference type="EMBL" id="ELW68233.1"/>
    </source>
</evidence>
<dbReference type="GO" id="GO:0000122">
    <property type="term" value="P:negative regulation of transcription by RNA polymerase II"/>
    <property type="evidence" value="ECO:0007669"/>
    <property type="project" value="TreeGrafter"/>
</dbReference>
<gene>
    <name evidence="2" type="ORF">TREES_T100007409</name>
</gene>
<dbReference type="PANTHER" id="PTHR46727">
    <property type="entry name" value="E3 SUMO-PROTEIN LIGASE CBX4"/>
    <property type="match status" value="1"/>
</dbReference>
<feature type="region of interest" description="Disordered" evidence="1">
    <location>
        <begin position="275"/>
        <end position="331"/>
    </location>
</feature>
<keyword evidence="2" id="KW-0436">Ligase</keyword>
<dbReference type="GO" id="GO:0061665">
    <property type="term" value="F:SUMO ligase activity"/>
    <property type="evidence" value="ECO:0007669"/>
    <property type="project" value="TreeGrafter"/>
</dbReference>
<feature type="region of interest" description="Disordered" evidence="1">
    <location>
        <begin position="117"/>
        <end position="157"/>
    </location>
</feature>
<name>L9KZU6_TUPCH</name>
<evidence type="ECO:0000313" key="3">
    <source>
        <dbReference type="Proteomes" id="UP000011518"/>
    </source>
</evidence>
<protein>
    <submittedName>
        <fullName evidence="2">E3 SUMO-protein ligase CBX4</fullName>
    </submittedName>
</protein>
<dbReference type="AlphaFoldDB" id="L9KZU6"/>
<feature type="region of interest" description="Disordered" evidence="1">
    <location>
        <begin position="169"/>
        <end position="189"/>
    </location>
</feature>
<accession>L9KZU6</accession>
<dbReference type="FunCoup" id="L9KZU6">
    <property type="interactions" value="1337"/>
</dbReference>
<dbReference type="STRING" id="246437.L9KZU6"/>
<dbReference type="PANTHER" id="PTHR46727:SF1">
    <property type="entry name" value="E3 SUMO-PROTEIN LIGASE CBX4"/>
    <property type="match status" value="1"/>
</dbReference>